<dbReference type="OMA" id="FEDEMYA"/>
<dbReference type="GeneID" id="93572805"/>
<dbReference type="OrthoDB" id="428260at2759"/>
<comment type="similarity">
    <text evidence="1">Belongs to the class-A beta-lactamase family.</text>
</comment>
<dbReference type="RefSeq" id="XP_067484991.1">
    <property type="nucleotide sequence ID" value="XM_067620317.1"/>
</dbReference>
<dbReference type="Gene3D" id="3.40.710.10">
    <property type="entry name" value="DD-peptidase/beta-lactamase superfamily"/>
    <property type="match status" value="1"/>
</dbReference>
<organism evidence="4 5">
    <name type="scientific">Aspergillus brasiliensis (strain CBS 101740 / IMI 381727 / IBT 21946)</name>
    <dbReference type="NCBI Taxonomy" id="767769"/>
    <lineage>
        <taxon>Eukaryota</taxon>
        <taxon>Fungi</taxon>
        <taxon>Dikarya</taxon>
        <taxon>Ascomycota</taxon>
        <taxon>Pezizomycotina</taxon>
        <taxon>Eurotiomycetes</taxon>
        <taxon>Eurotiomycetidae</taxon>
        <taxon>Eurotiales</taxon>
        <taxon>Aspergillaceae</taxon>
        <taxon>Aspergillus</taxon>
        <taxon>Aspergillus subgen. Circumdati</taxon>
    </lineage>
</organism>
<keyword evidence="2" id="KW-0378">Hydrolase</keyword>
<dbReference type="AlphaFoldDB" id="A0A1L9V1A8"/>
<evidence type="ECO:0000313" key="5">
    <source>
        <dbReference type="Proteomes" id="UP000184499"/>
    </source>
</evidence>
<dbReference type="PANTHER" id="PTHR43283">
    <property type="entry name" value="BETA-LACTAMASE-RELATED"/>
    <property type="match status" value="1"/>
</dbReference>
<evidence type="ECO:0000259" key="3">
    <source>
        <dbReference type="Pfam" id="PF00144"/>
    </source>
</evidence>
<dbReference type="InterPro" id="IPR050789">
    <property type="entry name" value="Diverse_Enzym_Activities"/>
</dbReference>
<reference evidence="5" key="1">
    <citation type="journal article" date="2017" name="Genome Biol.">
        <title>Comparative genomics reveals high biological diversity and specific adaptations in the industrially and medically important fungal genus Aspergillus.</title>
        <authorList>
            <person name="de Vries R.P."/>
            <person name="Riley R."/>
            <person name="Wiebenga A."/>
            <person name="Aguilar-Osorio G."/>
            <person name="Amillis S."/>
            <person name="Uchima C.A."/>
            <person name="Anderluh G."/>
            <person name="Asadollahi M."/>
            <person name="Askin M."/>
            <person name="Barry K."/>
            <person name="Battaglia E."/>
            <person name="Bayram O."/>
            <person name="Benocci T."/>
            <person name="Braus-Stromeyer S.A."/>
            <person name="Caldana C."/>
            <person name="Canovas D."/>
            <person name="Cerqueira G.C."/>
            <person name="Chen F."/>
            <person name="Chen W."/>
            <person name="Choi C."/>
            <person name="Clum A."/>
            <person name="Dos Santos R.A."/>
            <person name="Damasio A.R."/>
            <person name="Diallinas G."/>
            <person name="Emri T."/>
            <person name="Fekete E."/>
            <person name="Flipphi M."/>
            <person name="Freyberg S."/>
            <person name="Gallo A."/>
            <person name="Gournas C."/>
            <person name="Habgood R."/>
            <person name="Hainaut M."/>
            <person name="Harispe M.L."/>
            <person name="Henrissat B."/>
            <person name="Hilden K.S."/>
            <person name="Hope R."/>
            <person name="Hossain A."/>
            <person name="Karabika E."/>
            <person name="Karaffa L."/>
            <person name="Karanyi Z."/>
            <person name="Krasevec N."/>
            <person name="Kuo A."/>
            <person name="Kusch H."/>
            <person name="LaButti K."/>
            <person name="Lagendijk E.L."/>
            <person name="Lapidus A."/>
            <person name="Levasseur A."/>
            <person name="Lindquist E."/>
            <person name="Lipzen A."/>
            <person name="Logrieco A.F."/>
            <person name="MacCabe A."/>
            <person name="Maekelae M.R."/>
            <person name="Malavazi I."/>
            <person name="Melin P."/>
            <person name="Meyer V."/>
            <person name="Mielnichuk N."/>
            <person name="Miskei M."/>
            <person name="Molnar A.P."/>
            <person name="Mule G."/>
            <person name="Ngan C.Y."/>
            <person name="Orejas M."/>
            <person name="Orosz E."/>
            <person name="Ouedraogo J.P."/>
            <person name="Overkamp K.M."/>
            <person name="Park H.-S."/>
            <person name="Perrone G."/>
            <person name="Piumi F."/>
            <person name="Punt P.J."/>
            <person name="Ram A.F."/>
            <person name="Ramon A."/>
            <person name="Rauscher S."/>
            <person name="Record E."/>
            <person name="Riano-Pachon D.M."/>
            <person name="Robert V."/>
            <person name="Roehrig J."/>
            <person name="Ruller R."/>
            <person name="Salamov A."/>
            <person name="Salih N.S."/>
            <person name="Samson R.A."/>
            <person name="Sandor E."/>
            <person name="Sanguinetti M."/>
            <person name="Schuetze T."/>
            <person name="Sepcic K."/>
            <person name="Shelest E."/>
            <person name="Sherlock G."/>
            <person name="Sophianopoulou V."/>
            <person name="Squina F.M."/>
            <person name="Sun H."/>
            <person name="Susca A."/>
            <person name="Todd R.B."/>
            <person name="Tsang A."/>
            <person name="Unkles S.E."/>
            <person name="van de Wiele N."/>
            <person name="van Rossen-Uffink D."/>
            <person name="Oliveira J.V."/>
            <person name="Vesth T.C."/>
            <person name="Visser J."/>
            <person name="Yu J.-H."/>
            <person name="Zhou M."/>
            <person name="Andersen M.R."/>
            <person name="Archer D.B."/>
            <person name="Baker S.E."/>
            <person name="Benoit I."/>
            <person name="Brakhage A.A."/>
            <person name="Braus G.H."/>
            <person name="Fischer R."/>
            <person name="Frisvad J.C."/>
            <person name="Goldman G.H."/>
            <person name="Houbraken J."/>
            <person name="Oakley B."/>
            <person name="Pocsi I."/>
            <person name="Scazzocchio C."/>
            <person name="Seiboth B."/>
            <person name="vanKuyk P.A."/>
            <person name="Wortman J."/>
            <person name="Dyer P.S."/>
            <person name="Grigoriev I.V."/>
        </authorList>
    </citation>
    <scope>NUCLEOTIDE SEQUENCE [LARGE SCALE GENOMIC DNA]</scope>
    <source>
        <strain evidence="5">CBS 101740 / IMI 381727 / IBT 21946</strain>
    </source>
</reference>
<evidence type="ECO:0000256" key="2">
    <source>
        <dbReference type="ARBA" id="ARBA00022801"/>
    </source>
</evidence>
<gene>
    <name evidence="4" type="ORF">ASPBRDRAFT_191024</name>
</gene>
<evidence type="ECO:0000256" key="1">
    <source>
        <dbReference type="ARBA" id="ARBA00009009"/>
    </source>
</evidence>
<feature type="domain" description="Beta-lactamase-related" evidence="3">
    <location>
        <begin position="23"/>
        <end position="388"/>
    </location>
</feature>
<evidence type="ECO:0000313" key="4">
    <source>
        <dbReference type="EMBL" id="OJJ77744.1"/>
    </source>
</evidence>
<dbReference type="GO" id="GO:0016787">
    <property type="term" value="F:hydrolase activity"/>
    <property type="evidence" value="ECO:0007669"/>
    <property type="project" value="UniProtKB-KW"/>
</dbReference>
<proteinExistence type="inferred from homology"/>
<accession>A0A1L9V1A8</accession>
<protein>
    <recommendedName>
        <fullName evidence="3">Beta-lactamase-related domain-containing protein</fullName>
    </recommendedName>
</protein>
<dbReference type="InterPro" id="IPR001466">
    <property type="entry name" value="Beta-lactam-related"/>
</dbReference>
<dbReference type="PANTHER" id="PTHR43283:SF17">
    <property type="entry name" value="(LOVD), PUTATIVE (AFU_ORTHOLOGUE AFUA_5G00920)-RELATED"/>
    <property type="match status" value="1"/>
</dbReference>
<dbReference type="InterPro" id="IPR012338">
    <property type="entry name" value="Beta-lactam/transpept-like"/>
</dbReference>
<dbReference type="STRING" id="767769.A0A1L9V1A8"/>
<dbReference type="VEuPathDB" id="FungiDB:ASPBRDRAFT_191024"/>
<dbReference type="SUPFAM" id="SSF56601">
    <property type="entry name" value="beta-lactamase/transpeptidase-like"/>
    <property type="match status" value="1"/>
</dbReference>
<dbReference type="Proteomes" id="UP000184499">
    <property type="component" value="Unassembled WGS sequence"/>
</dbReference>
<dbReference type="EMBL" id="KV878679">
    <property type="protein sequence ID" value="OJJ77744.1"/>
    <property type="molecule type" value="Genomic_DNA"/>
</dbReference>
<name>A0A1L9V1A8_ASPBC</name>
<dbReference type="Pfam" id="PF00144">
    <property type="entry name" value="Beta-lactamase"/>
    <property type="match status" value="1"/>
</dbReference>
<keyword evidence="5" id="KW-1185">Reference proteome</keyword>
<sequence length="410" mass="45650">MAEGSDVFENHHSALFAELEASFEKAIEDGIFPGVVVAATNKTGTLRYVKALGKTSCNNMGEPLSSQSIMAYASMTKLMTCIAALQLVERGIISLDEDVGPLLPELAQLKILTGWDEDGKPLLRERNNPLTLRHLLTHSAGTGYDMTNPELARFSAFQGREINSGETVKERFGYPLTYEPGTSFEYGTSIDWVGQLVEKLSGQDLESYMRDNIWDPLGIRRITFWPSANPDIRKHQVHMAVREPHSRRVTDFTGRFLTEGVTECFGGQGAYGDMESYLKILYSLLVDDEKLLSQQTTAELFKPQLGHSSKHRLNEYIRSHPPSSFIGIFDTEIEYDWGLGGILTTQDTPSGRLKGTLSWSGKPNLFWFIDRVSGLCGVFGVQVLPPGDEAIGRMIRMFQSTLYGALETQT</sequence>